<evidence type="ECO:0000313" key="2">
    <source>
        <dbReference type="EMBL" id="TMR21961.1"/>
    </source>
</evidence>
<dbReference type="SUPFAM" id="SSF49899">
    <property type="entry name" value="Concanavalin A-like lectins/glucanases"/>
    <property type="match status" value="2"/>
</dbReference>
<evidence type="ECO:0000313" key="3">
    <source>
        <dbReference type="Proteomes" id="UP000305238"/>
    </source>
</evidence>
<dbReference type="RefSeq" id="WP_138642383.1">
    <property type="nucleotide sequence ID" value="NZ_VCKZ01000748.1"/>
</dbReference>
<accession>A0A5S4FP30</accession>
<protein>
    <recommendedName>
        <fullName evidence="1">Laminin G domain-containing protein</fullName>
    </recommendedName>
</protein>
<sequence length="316" mass="33138">MPTSTATPIIDVSGDFRSIQAAVADLSALSGLESGTLLFDVASSIDGPLLAIDGENGSVNLSISGGRLLGEARLGPEVRVLDAEDALGLDDGVVHTLGLTVDGMGTHVHVDGYEAFSTTLGAWFSQIRVCRIVMDPDGIMDVTRLVVWDAPLTPHAVVARSAAVRPFVEFAAAALSARDARRCGELSAGAVRARFRTRGQGQGGVIVAARGSLGVLRLSVESGDLVYCVRIESDVVAQVRAPGRWDDGEWHDICLVSGRGSIDLYVDGYQVVHSPGTAFFSDLGSVDQVLAGMDLDGSRLFGEAQTAMIYGLEPVL</sequence>
<dbReference type="Gene3D" id="2.60.120.200">
    <property type="match status" value="1"/>
</dbReference>
<feature type="domain" description="Laminin G" evidence="1">
    <location>
        <begin position="195"/>
        <end position="290"/>
    </location>
</feature>
<dbReference type="Proteomes" id="UP000305238">
    <property type="component" value="Unassembled WGS sequence"/>
</dbReference>
<dbReference type="AlphaFoldDB" id="A0A5S4FP30"/>
<evidence type="ECO:0000259" key="1">
    <source>
        <dbReference type="Pfam" id="PF02210"/>
    </source>
</evidence>
<dbReference type="Pfam" id="PF02210">
    <property type="entry name" value="Laminin_G_2"/>
    <property type="match status" value="1"/>
</dbReference>
<name>A0A5S4FP30_9ACTN</name>
<comment type="caution">
    <text evidence="2">The sequence shown here is derived from an EMBL/GenBank/DDBJ whole genome shotgun (WGS) entry which is preliminary data.</text>
</comment>
<dbReference type="InterPro" id="IPR001791">
    <property type="entry name" value="Laminin_G"/>
</dbReference>
<dbReference type="OrthoDB" id="7294637at2"/>
<dbReference type="InterPro" id="IPR013320">
    <property type="entry name" value="ConA-like_dom_sf"/>
</dbReference>
<reference evidence="2 3" key="1">
    <citation type="submission" date="2019-05" db="EMBL/GenBank/DDBJ databases">
        <title>Draft genome sequence of Actinomadura geliboluensis A8036.</title>
        <authorList>
            <person name="Saricaoglu S."/>
            <person name="Isik K."/>
        </authorList>
    </citation>
    <scope>NUCLEOTIDE SEQUENCE [LARGE SCALE GENOMIC DNA]</scope>
    <source>
        <strain evidence="2 3">A8036</strain>
    </source>
</reference>
<gene>
    <name evidence="2" type="ORF">ETD96_44000</name>
</gene>
<keyword evidence="3" id="KW-1185">Reference proteome</keyword>
<dbReference type="EMBL" id="VCKZ01000748">
    <property type="protein sequence ID" value="TMR21961.1"/>
    <property type="molecule type" value="Genomic_DNA"/>
</dbReference>
<organism evidence="2 3">
    <name type="scientific">Actinomadura geliboluensis</name>
    <dbReference type="NCBI Taxonomy" id="882440"/>
    <lineage>
        <taxon>Bacteria</taxon>
        <taxon>Bacillati</taxon>
        <taxon>Actinomycetota</taxon>
        <taxon>Actinomycetes</taxon>
        <taxon>Streptosporangiales</taxon>
        <taxon>Thermomonosporaceae</taxon>
        <taxon>Actinomadura</taxon>
    </lineage>
</organism>
<proteinExistence type="predicted"/>